<accession>A0A1D6HBZ3</accession>
<gene>
    <name evidence="1" type="ORF">ZEAMMB73_Zm00001d017059</name>
</gene>
<proteinExistence type="predicted"/>
<dbReference type="AlphaFoldDB" id="A0A1D6HBZ3"/>
<dbReference type="EMBL" id="CM000781">
    <property type="protein sequence ID" value="AQK72220.1"/>
    <property type="molecule type" value="Genomic_DNA"/>
</dbReference>
<reference evidence="1" key="1">
    <citation type="submission" date="2015-12" db="EMBL/GenBank/DDBJ databases">
        <title>Update maize B73 reference genome by single molecule sequencing technologies.</title>
        <authorList>
            <consortium name="Maize Genome Sequencing Project"/>
            <person name="Ware D."/>
        </authorList>
    </citation>
    <scope>NUCLEOTIDE SEQUENCE</scope>
    <source>
        <tissue evidence="1">Seedling</tissue>
    </source>
</reference>
<organism evidence="1">
    <name type="scientific">Zea mays</name>
    <name type="common">Maize</name>
    <dbReference type="NCBI Taxonomy" id="4577"/>
    <lineage>
        <taxon>Eukaryota</taxon>
        <taxon>Viridiplantae</taxon>
        <taxon>Streptophyta</taxon>
        <taxon>Embryophyta</taxon>
        <taxon>Tracheophyta</taxon>
        <taxon>Spermatophyta</taxon>
        <taxon>Magnoliopsida</taxon>
        <taxon>Liliopsida</taxon>
        <taxon>Poales</taxon>
        <taxon>Poaceae</taxon>
        <taxon>PACMAD clade</taxon>
        <taxon>Panicoideae</taxon>
        <taxon>Andropogonodae</taxon>
        <taxon>Andropogoneae</taxon>
        <taxon>Tripsacinae</taxon>
        <taxon>Zea</taxon>
    </lineage>
</organism>
<name>A0A1D6HBZ3_MAIZE</name>
<sequence length="20" mass="2262">MGLKAVLMEYNELAIKPRKG</sequence>
<protein>
    <submittedName>
        <fullName evidence="1">Uncharacterized protein</fullName>
    </submittedName>
</protein>
<evidence type="ECO:0000313" key="1">
    <source>
        <dbReference type="EMBL" id="AQK72220.1"/>
    </source>
</evidence>
<dbReference type="InParanoid" id="A0A1D6HBZ3"/>